<dbReference type="Proteomes" id="UP000267606">
    <property type="component" value="Unassembled WGS sequence"/>
</dbReference>
<dbReference type="Gene3D" id="1.10.287.80">
    <property type="entry name" value="ATP synthase, gamma subunit, helix hairpin domain"/>
    <property type="match status" value="1"/>
</dbReference>
<protein>
    <submittedName>
        <fullName evidence="4">PCRF domain-containing protein</fullName>
    </submittedName>
</protein>
<reference evidence="2 3" key="2">
    <citation type="submission" date="2018-11" db="EMBL/GenBank/DDBJ databases">
        <authorList>
            <consortium name="Pathogen Informatics"/>
        </authorList>
    </citation>
    <scope>NUCLEOTIDE SEQUENCE [LARGE SCALE GENOMIC DNA]</scope>
</reference>
<evidence type="ECO:0000313" key="2">
    <source>
        <dbReference type="EMBL" id="VDO46486.1"/>
    </source>
</evidence>
<dbReference type="AlphaFoldDB" id="A0A183HG06"/>
<feature type="coiled-coil region" evidence="1">
    <location>
        <begin position="1"/>
        <end position="73"/>
    </location>
</feature>
<gene>
    <name evidence="2" type="ORF">OFLC_LOCUS6418</name>
</gene>
<reference evidence="4" key="1">
    <citation type="submission" date="2016-06" db="UniProtKB">
        <authorList>
            <consortium name="WormBaseParasite"/>
        </authorList>
    </citation>
    <scope>IDENTIFICATION</scope>
</reference>
<evidence type="ECO:0000313" key="3">
    <source>
        <dbReference type="Proteomes" id="UP000267606"/>
    </source>
</evidence>
<dbReference type="EMBL" id="UZAJ01006089">
    <property type="protein sequence ID" value="VDO46486.1"/>
    <property type="molecule type" value="Genomic_DNA"/>
</dbReference>
<organism evidence="4">
    <name type="scientific">Onchocerca flexuosa</name>
    <dbReference type="NCBI Taxonomy" id="387005"/>
    <lineage>
        <taxon>Eukaryota</taxon>
        <taxon>Metazoa</taxon>
        <taxon>Ecdysozoa</taxon>
        <taxon>Nematoda</taxon>
        <taxon>Chromadorea</taxon>
        <taxon>Rhabditida</taxon>
        <taxon>Spirurina</taxon>
        <taxon>Spiruromorpha</taxon>
        <taxon>Filarioidea</taxon>
        <taxon>Onchocercidae</taxon>
        <taxon>Onchocerca</taxon>
    </lineage>
</organism>
<keyword evidence="3" id="KW-1185">Reference proteome</keyword>
<accession>A0A183HG06</accession>
<evidence type="ECO:0000313" key="4">
    <source>
        <dbReference type="WBParaSite" id="OFLC_0000641701-mRNA-1"/>
    </source>
</evidence>
<dbReference type="WBParaSite" id="OFLC_0000641701-mRNA-1">
    <property type="protein sequence ID" value="OFLC_0000641701-mRNA-1"/>
    <property type="gene ID" value="OFLC_0000641701"/>
</dbReference>
<name>A0A183HG06_9BILA</name>
<proteinExistence type="predicted"/>
<evidence type="ECO:0000256" key="1">
    <source>
        <dbReference type="SAM" id="Coils"/>
    </source>
</evidence>
<sequence>MVLKKDEITRLHAAYEQLKEKEGCTDLSEDEQMENEIMLKCAVKDIDDAIQAYESLESKRKEINVALAELSRNEPRECPLPYNYLELISSPYLTLFHPCNYAHHFTNYLFASWKIGKSLDI</sequence>
<keyword evidence="1" id="KW-0175">Coiled coil</keyword>